<dbReference type="PROSITE" id="PS50975">
    <property type="entry name" value="ATP_GRASP"/>
    <property type="match status" value="1"/>
</dbReference>
<keyword evidence="2 4" id="KW-0547">Nucleotide-binding</keyword>
<dbReference type="InterPro" id="IPR013815">
    <property type="entry name" value="ATP_grasp_subdomain_1"/>
</dbReference>
<dbReference type="Gene3D" id="3.40.50.261">
    <property type="entry name" value="Succinyl-CoA synthetase domains"/>
    <property type="match status" value="2"/>
</dbReference>
<dbReference type="AlphaFoldDB" id="A0A8E1W8G3"/>
<dbReference type="Proteomes" id="UP000550260">
    <property type="component" value="Unassembled WGS sequence"/>
</dbReference>
<dbReference type="SUPFAM" id="SSF56059">
    <property type="entry name" value="Glutathione synthetase ATP-binding domain-like"/>
    <property type="match status" value="1"/>
</dbReference>
<protein>
    <submittedName>
        <fullName evidence="6">Acetate--CoA ligase family protein</fullName>
    </submittedName>
</protein>
<dbReference type="InterPro" id="IPR043938">
    <property type="entry name" value="Ligase_CoA_dom"/>
</dbReference>
<dbReference type="EMBL" id="JACJHR010000104">
    <property type="protein sequence ID" value="MBB2505429.1"/>
    <property type="molecule type" value="Genomic_DNA"/>
</dbReference>
<comment type="caution">
    <text evidence="6">The sequence shown here is derived from an EMBL/GenBank/DDBJ whole genome shotgun (WGS) entry which is preliminary data.</text>
</comment>
<organism evidence="6 7">
    <name type="scientific">Amycolatopsis echigonensis</name>
    <dbReference type="NCBI Taxonomy" id="2576905"/>
    <lineage>
        <taxon>Bacteria</taxon>
        <taxon>Bacillati</taxon>
        <taxon>Actinomycetota</taxon>
        <taxon>Actinomycetes</taxon>
        <taxon>Pseudonocardiales</taxon>
        <taxon>Pseudonocardiaceae</taxon>
        <taxon>Amycolatopsis</taxon>
    </lineage>
</organism>
<dbReference type="Gene3D" id="3.30.470.20">
    <property type="entry name" value="ATP-grasp fold, B domain"/>
    <property type="match status" value="1"/>
</dbReference>
<accession>A0A8E1W8G3</accession>
<dbReference type="SUPFAM" id="SSF51735">
    <property type="entry name" value="NAD(P)-binding Rossmann-fold domains"/>
    <property type="match status" value="1"/>
</dbReference>
<dbReference type="Pfam" id="PF13607">
    <property type="entry name" value="Succ_CoA_lig"/>
    <property type="match status" value="1"/>
</dbReference>
<evidence type="ECO:0000313" key="6">
    <source>
        <dbReference type="EMBL" id="MBB2505429.1"/>
    </source>
</evidence>
<name>A0A8E1W8G3_9PSEU</name>
<dbReference type="SUPFAM" id="SSF52210">
    <property type="entry name" value="Succinyl-CoA synthetase domains"/>
    <property type="match status" value="2"/>
</dbReference>
<dbReference type="PANTHER" id="PTHR43334:SF1">
    <property type="entry name" value="3-HYDROXYPROPIONATE--COA LIGASE [ADP-FORMING]"/>
    <property type="match status" value="1"/>
</dbReference>
<evidence type="ECO:0000313" key="7">
    <source>
        <dbReference type="Proteomes" id="UP000550260"/>
    </source>
</evidence>
<dbReference type="Pfam" id="PF13380">
    <property type="entry name" value="CoA_binding_2"/>
    <property type="match status" value="1"/>
</dbReference>
<dbReference type="InterPro" id="IPR032875">
    <property type="entry name" value="Succ_CoA_lig_flav_dom"/>
</dbReference>
<dbReference type="Pfam" id="PF19045">
    <property type="entry name" value="Ligase_CoA_2"/>
    <property type="match status" value="1"/>
</dbReference>
<evidence type="ECO:0000256" key="3">
    <source>
        <dbReference type="ARBA" id="ARBA00022840"/>
    </source>
</evidence>
<dbReference type="PANTHER" id="PTHR43334">
    <property type="entry name" value="ACETATE--COA LIGASE [ADP-FORMING]"/>
    <property type="match status" value="1"/>
</dbReference>
<keyword evidence="1 6" id="KW-0436">Ligase</keyword>
<proteinExistence type="predicted"/>
<feature type="domain" description="ATP-grasp" evidence="5">
    <location>
        <begin position="485"/>
        <end position="696"/>
    </location>
</feature>
<evidence type="ECO:0000259" key="5">
    <source>
        <dbReference type="PROSITE" id="PS50975"/>
    </source>
</evidence>
<dbReference type="GO" id="GO:0005524">
    <property type="term" value="F:ATP binding"/>
    <property type="evidence" value="ECO:0007669"/>
    <property type="project" value="UniProtKB-UniRule"/>
</dbReference>
<dbReference type="InterPro" id="IPR003781">
    <property type="entry name" value="CoA-bd"/>
</dbReference>
<keyword evidence="3 4" id="KW-0067">ATP-binding</keyword>
<dbReference type="Gene3D" id="3.30.1490.20">
    <property type="entry name" value="ATP-grasp fold, A domain"/>
    <property type="match status" value="1"/>
</dbReference>
<evidence type="ECO:0000256" key="4">
    <source>
        <dbReference type="PROSITE-ProRule" id="PRU00409"/>
    </source>
</evidence>
<dbReference type="InterPro" id="IPR011761">
    <property type="entry name" value="ATP-grasp"/>
</dbReference>
<evidence type="ECO:0000256" key="2">
    <source>
        <dbReference type="ARBA" id="ARBA00022741"/>
    </source>
</evidence>
<evidence type="ECO:0000256" key="1">
    <source>
        <dbReference type="ARBA" id="ARBA00022598"/>
    </source>
</evidence>
<dbReference type="Pfam" id="PF13549">
    <property type="entry name" value="ATP-grasp_5"/>
    <property type="match status" value="1"/>
</dbReference>
<dbReference type="SMART" id="SM00881">
    <property type="entry name" value="CoA_binding"/>
    <property type="match status" value="1"/>
</dbReference>
<dbReference type="InterPro" id="IPR051538">
    <property type="entry name" value="Acyl-CoA_Synth/Transferase"/>
</dbReference>
<dbReference type="InterPro" id="IPR036291">
    <property type="entry name" value="NAD(P)-bd_dom_sf"/>
</dbReference>
<sequence>MRVLNRALDAVFAPRRVALVGASDRAGSVGNLLWDNLSGFPGEVVPVCPNRTVGGRAAYQDLRSVPGEIDLVVVATPADSVPGVIEAAADKGVPAAVVLSAGFAEIGGDGVRLQEKVRAAARAGGVRVVGPNCFGVQNADLPLNASIAAGTPPGGGGVSLVTQSGSYGMAVHMLATDEAMRFAKVYAAGNKADLTDAEVLAYLREDPATTVIALLLESITDPRAFFAEARRATAEKPVIAVVGGRTGAGRRAAVSHTAALAADDDILDAALRDSGVVRVRTGLEMLDVARALAEQPTPRGRRVGIITNSGGTGVELADLLADEGLDVPELSPALRSRLSELLPPYGSPRNPVDITPAWRLFATGYPGAIDLLARSGEVDVVVPVLLQRSASLEVASAVRDAVKRLRADNVPVPVYACFVAPRSADDVADVLHQSGVPCLPWPDRTARAIGAAVRYGMFEPKPSSPHEPSDLLGPVDDPGDPIVARDLLEYAGIPVVPTVRCESADEVVAAAARLPGPVVLKVAHPDLTHKSDVGGVRVGLVGEQRIRAAAGELLALAEGASVLVQSKMDGVETVVGGFRDPSFGPVVMVGMGGVLVEVLRDVRFALAPLDHAQARAMLEELRGAAVLSGVRGALPVDRDALADVVVSVGDLLAGSDRIAELDLNPVLAGPDGCVCVDWRILTRGADTTEKYGPAMPKN</sequence>
<gene>
    <name evidence="6" type="ORF">H5411_40710</name>
</gene>
<dbReference type="Gene3D" id="3.40.50.720">
    <property type="entry name" value="NAD(P)-binding Rossmann-like Domain"/>
    <property type="match status" value="1"/>
</dbReference>
<reference evidence="6 7" key="1">
    <citation type="submission" date="2020-08" db="EMBL/GenBank/DDBJ databases">
        <title>Amycolatopsis echigonensis JCM 21831.</title>
        <authorList>
            <person name="Tedsree N."/>
            <person name="Kuncharoen N."/>
            <person name="Likhitwitayawuid K."/>
            <person name="Tanasupawat S."/>
        </authorList>
    </citation>
    <scope>NUCLEOTIDE SEQUENCE [LARGE SCALE GENOMIC DNA]</scope>
    <source>
        <strain evidence="6 7">JCM 21831</strain>
    </source>
</reference>
<dbReference type="GO" id="GO:0046872">
    <property type="term" value="F:metal ion binding"/>
    <property type="evidence" value="ECO:0007669"/>
    <property type="project" value="InterPro"/>
</dbReference>
<dbReference type="GO" id="GO:0043758">
    <property type="term" value="F:acetate-CoA ligase (ADP-forming) activity"/>
    <property type="evidence" value="ECO:0007669"/>
    <property type="project" value="InterPro"/>
</dbReference>
<dbReference type="InterPro" id="IPR016102">
    <property type="entry name" value="Succinyl-CoA_synth-like"/>
</dbReference>